<name>A0ABR6ZM56_9BURK</name>
<gene>
    <name evidence="1" type="ORF">H8L32_05715</name>
</gene>
<dbReference type="PANTHER" id="PTHR43123">
    <property type="entry name" value="POLYSACCHARIDE DEACETYLASE-RELATED"/>
    <property type="match status" value="1"/>
</dbReference>
<sequence>MAYSGNVVTTGVSNLINFISKHRHQKINEQLRPQRQVATGWVHHLYQCAVAALLGHELRDECDPLHMEAGNRRRMMSISTHDRIAGTPVRAKVLGEFLQYALQHPGVVFMRKDKIAELAHSLPDVPHK</sequence>
<comment type="caution">
    <text evidence="1">The sequence shown here is derived from an EMBL/GenBank/DDBJ whole genome shotgun (WGS) entry which is preliminary data.</text>
</comment>
<dbReference type="RefSeq" id="WP_222619211.1">
    <property type="nucleotide sequence ID" value="NZ_JACOGF010000002.1"/>
</dbReference>
<dbReference type="Proteomes" id="UP000650424">
    <property type="component" value="Unassembled WGS sequence"/>
</dbReference>
<dbReference type="EMBL" id="JACOGF010000002">
    <property type="protein sequence ID" value="MBC3916967.1"/>
    <property type="molecule type" value="Genomic_DNA"/>
</dbReference>
<keyword evidence="2" id="KW-1185">Reference proteome</keyword>
<dbReference type="SUPFAM" id="SSF88713">
    <property type="entry name" value="Glycoside hydrolase/deacetylase"/>
    <property type="match status" value="1"/>
</dbReference>
<evidence type="ECO:0000313" key="1">
    <source>
        <dbReference type="EMBL" id="MBC3916967.1"/>
    </source>
</evidence>
<protein>
    <submittedName>
        <fullName evidence="1">Uncharacterized protein</fullName>
    </submittedName>
</protein>
<dbReference type="InterPro" id="IPR011330">
    <property type="entry name" value="Glyco_hydro/deAcase_b/a-brl"/>
</dbReference>
<proteinExistence type="predicted"/>
<evidence type="ECO:0000313" key="2">
    <source>
        <dbReference type="Proteomes" id="UP000650424"/>
    </source>
</evidence>
<reference evidence="1 2" key="1">
    <citation type="submission" date="2020-08" db="EMBL/GenBank/DDBJ databases">
        <title>Novel species isolated from subtropical streams in China.</title>
        <authorList>
            <person name="Lu H."/>
        </authorList>
    </citation>
    <scope>NUCLEOTIDE SEQUENCE [LARGE SCALE GENOMIC DNA]</scope>
    <source>
        <strain evidence="1 2">CY18W</strain>
    </source>
</reference>
<organism evidence="1 2">
    <name type="scientific">Undibacterium hunanense</name>
    <dbReference type="NCBI Taxonomy" id="2762292"/>
    <lineage>
        <taxon>Bacteria</taxon>
        <taxon>Pseudomonadati</taxon>
        <taxon>Pseudomonadota</taxon>
        <taxon>Betaproteobacteria</taxon>
        <taxon>Burkholderiales</taxon>
        <taxon>Oxalobacteraceae</taxon>
        <taxon>Undibacterium</taxon>
    </lineage>
</organism>
<accession>A0ABR6ZM56</accession>
<dbReference type="Gene3D" id="3.20.20.370">
    <property type="entry name" value="Glycoside hydrolase/deacetylase"/>
    <property type="match status" value="1"/>
</dbReference>
<dbReference type="PANTHER" id="PTHR43123:SF1">
    <property type="entry name" value="POLYSACCHARIDE DEACETYLASE-RELATED"/>
    <property type="match status" value="1"/>
</dbReference>